<dbReference type="EMBL" id="LR797277">
    <property type="protein sequence ID" value="CAB4199288.1"/>
    <property type="molecule type" value="Genomic_DNA"/>
</dbReference>
<evidence type="ECO:0000256" key="1">
    <source>
        <dbReference type="SAM" id="Phobius"/>
    </source>
</evidence>
<sequence>MLAAWSGIIIALISGPIMWLLYRLDKRNTDQHGEAIELIKSIKKDITEVKQIQVWTDLKFDRHIEQDHDAINN</sequence>
<accession>A0A6J5RZW2</accession>
<organism evidence="3">
    <name type="scientific">uncultured Caudovirales phage</name>
    <dbReference type="NCBI Taxonomy" id="2100421"/>
    <lineage>
        <taxon>Viruses</taxon>
        <taxon>Duplodnaviria</taxon>
        <taxon>Heunggongvirae</taxon>
        <taxon>Uroviricota</taxon>
        <taxon>Caudoviricetes</taxon>
        <taxon>Peduoviridae</taxon>
        <taxon>Maltschvirus</taxon>
        <taxon>Maltschvirus maltsch</taxon>
    </lineage>
</organism>
<protein>
    <submittedName>
        <fullName evidence="3">Uncharacterized protein</fullName>
    </submittedName>
</protein>
<gene>
    <name evidence="2" type="ORF">UFOVP1083_24</name>
    <name evidence="3" type="ORF">UFOVP1327_29</name>
</gene>
<keyword evidence="1" id="KW-1133">Transmembrane helix</keyword>
<keyword evidence="1" id="KW-0472">Membrane</keyword>
<reference evidence="3" key="1">
    <citation type="submission" date="2020-05" db="EMBL/GenBank/DDBJ databases">
        <authorList>
            <person name="Chiriac C."/>
            <person name="Salcher M."/>
            <person name="Ghai R."/>
            <person name="Kavagutti S V."/>
        </authorList>
    </citation>
    <scope>NUCLEOTIDE SEQUENCE</scope>
</reference>
<evidence type="ECO:0000313" key="2">
    <source>
        <dbReference type="EMBL" id="CAB4182896.1"/>
    </source>
</evidence>
<keyword evidence="1" id="KW-0812">Transmembrane</keyword>
<feature type="transmembrane region" description="Helical" evidence="1">
    <location>
        <begin position="6"/>
        <end position="22"/>
    </location>
</feature>
<proteinExistence type="predicted"/>
<evidence type="ECO:0000313" key="3">
    <source>
        <dbReference type="EMBL" id="CAB4199288.1"/>
    </source>
</evidence>
<dbReference type="EMBL" id="LR797036">
    <property type="protein sequence ID" value="CAB4182896.1"/>
    <property type="molecule type" value="Genomic_DNA"/>
</dbReference>
<name>A0A6J5RZW2_9CAUD</name>